<dbReference type="Proteomes" id="UP000729402">
    <property type="component" value="Unassembled WGS sequence"/>
</dbReference>
<reference evidence="2" key="2">
    <citation type="submission" date="2021-02" db="EMBL/GenBank/DDBJ databases">
        <authorList>
            <person name="Kimball J.A."/>
            <person name="Haas M.W."/>
            <person name="Macchietto M."/>
            <person name="Kono T."/>
            <person name="Duquette J."/>
            <person name="Shao M."/>
        </authorList>
    </citation>
    <scope>NUCLEOTIDE SEQUENCE</scope>
    <source>
        <tissue evidence="2">Fresh leaf tissue</tissue>
    </source>
</reference>
<organism evidence="2 3">
    <name type="scientific">Zizania palustris</name>
    <name type="common">Northern wild rice</name>
    <dbReference type="NCBI Taxonomy" id="103762"/>
    <lineage>
        <taxon>Eukaryota</taxon>
        <taxon>Viridiplantae</taxon>
        <taxon>Streptophyta</taxon>
        <taxon>Embryophyta</taxon>
        <taxon>Tracheophyta</taxon>
        <taxon>Spermatophyta</taxon>
        <taxon>Magnoliopsida</taxon>
        <taxon>Liliopsida</taxon>
        <taxon>Poales</taxon>
        <taxon>Poaceae</taxon>
        <taxon>BOP clade</taxon>
        <taxon>Oryzoideae</taxon>
        <taxon>Oryzeae</taxon>
        <taxon>Zizaniinae</taxon>
        <taxon>Zizania</taxon>
    </lineage>
</organism>
<gene>
    <name evidence="2" type="ORF">GUJ93_ZPchr0010g11137</name>
</gene>
<keyword evidence="3" id="KW-1185">Reference proteome</keyword>
<dbReference type="EMBL" id="JAAALK010000082">
    <property type="protein sequence ID" value="KAG8084132.1"/>
    <property type="molecule type" value="Genomic_DNA"/>
</dbReference>
<sequence length="174" mass="19008">MPLIGRLQRPRSLHHRPQFPPHLHHRIAQLRQPALLSMRVGGAPLPDLSLIEATGAAVPNTSIVVYTTPSGSPEGGQPLAGDATGTKPSLPRRSKDPLPTTEVATAKPNVTGEQHSAPPVTMEIAPSPSRRTPTQRWFVAMAGRLKSFEYHRQKTMDVALEIREQLNTKDTELS</sequence>
<evidence type="ECO:0000313" key="2">
    <source>
        <dbReference type="EMBL" id="KAG8084132.1"/>
    </source>
</evidence>
<feature type="region of interest" description="Disordered" evidence="1">
    <location>
        <begin position="68"/>
        <end position="132"/>
    </location>
</feature>
<dbReference type="AlphaFoldDB" id="A0A8J5T9Q7"/>
<comment type="caution">
    <text evidence="2">The sequence shown here is derived from an EMBL/GenBank/DDBJ whole genome shotgun (WGS) entry which is preliminary data.</text>
</comment>
<proteinExistence type="predicted"/>
<evidence type="ECO:0000313" key="3">
    <source>
        <dbReference type="Proteomes" id="UP000729402"/>
    </source>
</evidence>
<evidence type="ECO:0000256" key="1">
    <source>
        <dbReference type="SAM" id="MobiDB-lite"/>
    </source>
</evidence>
<accession>A0A8J5T9Q7</accession>
<reference evidence="2" key="1">
    <citation type="journal article" date="2021" name="bioRxiv">
        <title>Whole Genome Assembly and Annotation of Northern Wild Rice, Zizania palustris L., Supports a Whole Genome Duplication in the Zizania Genus.</title>
        <authorList>
            <person name="Haas M."/>
            <person name="Kono T."/>
            <person name="Macchietto M."/>
            <person name="Millas R."/>
            <person name="McGilp L."/>
            <person name="Shao M."/>
            <person name="Duquette J."/>
            <person name="Hirsch C.N."/>
            <person name="Kimball J."/>
        </authorList>
    </citation>
    <scope>NUCLEOTIDE SEQUENCE</scope>
    <source>
        <tissue evidence="2">Fresh leaf tissue</tissue>
    </source>
</reference>
<name>A0A8J5T9Q7_ZIZPA</name>
<protein>
    <submittedName>
        <fullName evidence="2">Uncharacterized protein</fullName>
    </submittedName>
</protein>